<dbReference type="PANTHER" id="PTHR14389">
    <property type="entry name" value="SI:CH1073-475A24.1"/>
    <property type="match status" value="1"/>
</dbReference>
<dbReference type="Proteomes" id="UP000005207">
    <property type="component" value="Unplaced"/>
</dbReference>
<sequence length="501" mass="56740">MFKLARRPFSQYTKMVKARDCYSVFYIGTKGGLNAKKEKRFLKNDALKQFEYLCVYGEKGITAAEALKRDGRFTDDLGYFELVNIDDERKTECADIIDCLDNKKFQICFPQGADTEIKDAAIPGQQKPPHASNNAKRSGGMTTVLDVARQNGLSLTSAIKETGSSIDRKEVYDLLCQQYPRLKRWMESRFPKNSFQEALKYRKESFGKSRQSFTEIRSVMLLLELSESVCLITGSFIKQGTGFVLFDNFVLTNANLFDYWVKSNTPNWREFVNVTVVFNFEDQESDRNNLSAKVFVGDDKLDYVILKLETEKVPPGLLKRFGPVPSDGEACVVGHPGGGVKKMSPTCVIEKERRENNENLEDCEEFCSLCEINQQIKSDPYENIYVTYNTLMYHGSSGSPVFDAEGRVFGLHSGGFFYGFPNLSENVIEYAFPLLTIFENFVVNLKKDEYGMSMLERVEEEAKGNPHLENIIASVVGSKQGKPDTLLQEVESKTDSEEMAV</sequence>
<proteinExistence type="predicted"/>
<dbReference type="OMA" id="CYHVVEM"/>
<dbReference type="Ensembl" id="ENSONIT00000036983.1">
    <property type="protein sequence ID" value="ENSONIP00000028865.1"/>
    <property type="gene ID" value="ENSONIG00000029314.1"/>
</dbReference>
<dbReference type="GO" id="GO:0006260">
    <property type="term" value="P:DNA replication"/>
    <property type="evidence" value="ECO:0007669"/>
    <property type="project" value="TreeGrafter"/>
</dbReference>
<dbReference type="PANTHER" id="PTHR14389:SF3">
    <property type="entry name" value="PROTEIN FAM111A-LIKE"/>
    <property type="match status" value="1"/>
</dbReference>
<evidence type="ECO:0000313" key="2">
    <source>
        <dbReference type="Proteomes" id="UP000005207"/>
    </source>
</evidence>
<dbReference type="Pfam" id="PF13365">
    <property type="entry name" value="Trypsin_2"/>
    <property type="match status" value="1"/>
</dbReference>
<accession>A0A669B0F9</accession>
<dbReference type="AlphaFoldDB" id="A0A669B0F9"/>
<dbReference type="InParanoid" id="A0A669B0F9"/>
<dbReference type="GO" id="GO:0000785">
    <property type="term" value="C:chromatin"/>
    <property type="evidence" value="ECO:0007669"/>
    <property type="project" value="TreeGrafter"/>
</dbReference>
<dbReference type="InterPro" id="IPR009003">
    <property type="entry name" value="Peptidase_S1_PA"/>
</dbReference>
<protein>
    <recommendedName>
        <fullName evidence="3">Serine protease</fullName>
    </recommendedName>
</protein>
<dbReference type="GeneTree" id="ENSGT00390000005182"/>
<dbReference type="SUPFAM" id="SSF50494">
    <property type="entry name" value="Trypsin-like serine proteases"/>
    <property type="match status" value="1"/>
</dbReference>
<evidence type="ECO:0000313" key="1">
    <source>
        <dbReference type="Ensembl" id="ENSONIP00000028865.1"/>
    </source>
</evidence>
<reference evidence="1" key="1">
    <citation type="submission" date="2025-08" db="UniProtKB">
        <authorList>
            <consortium name="Ensembl"/>
        </authorList>
    </citation>
    <scope>IDENTIFICATION</scope>
</reference>
<reference evidence="1" key="2">
    <citation type="submission" date="2025-09" db="UniProtKB">
        <authorList>
            <consortium name="Ensembl"/>
        </authorList>
    </citation>
    <scope>IDENTIFICATION</scope>
</reference>
<dbReference type="Gene3D" id="2.40.10.120">
    <property type="match status" value="1"/>
</dbReference>
<name>A0A669B0F9_ORENI</name>
<evidence type="ECO:0008006" key="3">
    <source>
        <dbReference type="Google" id="ProtNLM"/>
    </source>
</evidence>
<organism evidence="1 2">
    <name type="scientific">Oreochromis niloticus</name>
    <name type="common">Nile tilapia</name>
    <name type="synonym">Tilapia nilotica</name>
    <dbReference type="NCBI Taxonomy" id="8128"/>
    <lineage>
        <taxon>Eukaryota</taxon>
        <taxon>Metazoa</taxon>
        <taxon>Chordata</taxon>
        <taxon>Craniata</taxon>
        <taxon>Vertebrata</taxon>
        <taxon>Euteleostomi</taxon>
        <taxon>Actinopterygii</taxon>
        <taxon>Neopterygii</taxon>
        <taxon>Teleostei</taxon>
        <taxon>Neoteleostei</taxon>
        <taxon>Acanthomorphata</taxon>
        <taxon>Ovalentaria</taxon>
        <taxon>Cichlomorphae</taxon>
        <taxon>Cichliformes</taxon>
        <taxon>Cichlidae</taxon>
        <taxon>African cichlids</taxon>
        <taxon>Pseudocrenilabrinae</taxon>
        <taxon>Oreochromini</taxon>
        <taxon>Oreochromis</taxon>
    </lineage>
</organism>
<dbReference type="GO" id="GO:0005634">
    <property type="term" value="C:nucleus"/>
    <property type="evidence" value="ECO:0007669"/>
    <property type="project" value="TreeGrafter"/>
</dbReference>
<keyword evidence="2" id="KW-1185">Reference proteome</keyword>